<evidence type="ECO:0000313" key="2">
    <source>
        <dbReference type="EMBL" id="KYK66283.1"/>
    </source>
</evidence>
<dbReference type="Proteomes" id="UP000075225">
    <property type="component" value="Unassembled WGS sequence"/>
</dbReference>
<sequence length="61" mass="6982">SVAIDSEAVSCTLRAEEANERQVVRRLDRRRPRKEAQTFRGGGRGRGREAAEEGQEREREL</sequence>
<proteinExistence type="predicted"/>
<dbReference type="AlphaFoldDB" id="A0A151HAG3"/>
<comment type="caution">
    <text evidence="2">The sequence shown here is derived from an EMBL/GenBank/DDBJ whole genome shotgun (WGS) entry which is preliminary data.</text>
</comment>
<feature type="non-terminal residue" evidence="2">
    <location>
        <position position="1"/>
    </location>
</feature>
<protein>
    <submittedName>
        <fullName evidence="2">Putative nucleolar protein 5</fullName>
    </submittedName>
</protein>
<feature type="region of interest" description="Disordered" evidence="1">
    <location>
        <begin position="21"/>
        <end position="61"/>
    </location>
</feature>
<reference evidence="3" key="1">
    <citation type="submission" date="2016-03" db="EMBL/GenBank/DDBJ databases">
        <authorList>
            <person name="Sibley D."/>
            <person name="Venepally P."/>
            <person name="Karamycheva S."/>
            <person name="Hadjithomas M."/>
            <person name="Khan A."/>
            <person name="Brunk B."/>
            <person name="Roos D."/>
            <person name="Caler E."/>
            <person name="Lorenzi H."/>
        </authorList>
    </citation>
    <scope>NUCLEOTIDE SEQUENCE [LARGE SCALE GENOMIC DNA]</scope>
    <source>
        <strain evidence="3">TgCatPRC2</strain>
    </source>
</reference>
<dbReference type="VEuPathDB" id="ToxoDB:TGPRC2_205510C"/>
<evidence type="ECO:0000256" key="1">
    <source>
        <dbReference type="SAM" id="MobiDB-lite"/>
    </source>
</evidence>
<dbReference type="EMBL" id="AHZP02001740">
    <property type="protein sequence ID" value="KYK66283.1"/>
    <property type="molecule type" value="Genomic_DNA"/>
</dbReference>
<accession>A0A151HAG3</accession>
<name>A0A151HAG3_TOXGO</name>
<organism evidence="2 3">
    <name type="scientific">Toxoplasma gondii TgCatPRC2</name>
    <dbReference type="NCBI Taxonomy" id="1130821"/>
    <lineage>
        <taxon>Eukaryota</taxon>
        <taxon>Sar</taxon>
        <taxon>Alveolata</taxon>
        <taxon>Apicomplexa</taxon>
        <taxon>Conoidasida</taxon>
        <taxon>Coccidia</taxon>
        <taxon>Eucoccidiorida</taxon>
        <taxon>Eimeriorina</taxon>
        <taxon>Sarcocystidae</taxon>
        <taxon>Toxoplasma</taxon>
    </lineage>
</organism>
<evidence type="ECO:0000313" key="3">
    <source>
        <dbReference type="Proteomes" id="UP000075225"/>
    </source>
</evidence>
<feature type="non-terminal residue" evidence="2">
    <location>
        <position position="61"/>
    </location>
</feature>
<gene>
    <name evidence="2" type="ORF">TGPRC2_205510C</name>
</gene>
<feature type="compositionally biased region" description="Basic and acidic residues" evidence="1">
    <location>
        <begin position="46"/>
        <end position="61"/>
    </location>
</feature>